<feature type="non-terminal residue" evidence="1">
    <location>
        <position position="1"/>
    </location>
</feature>
<name>A0AAE0SXV5_9BIVA</name>
<gene>
    <name evidence="1" type="ORF">CHS0354_038895</name>
</gene>
<organism evidence="1 2">
    <name type="scientific">Potamilus streckersoni</name>
    <dbReference type="NCBI Taxonomy" id="2493646"/>
    <lineage>
        <taxon>Eukaryota</taxon>
        <taxon>Metazoa</taxon>
        <taxon>Spiralia</taxon>
        <taxon>Lophotrochozoa</taxon>
        <taxon>Mollusca</taxon>
        <taxon>Bivalvia</taxon>
        <taxon>Autobranchia</taxon>
        <taxon>Heteroconchia</taxon>
        <taxon>Palaeoheterodonta</taxon>
        <taxon>Unionida</taxon>
        <taxon>Unionoidea</taxon>
        <taxon>Unionidae</taxon>
        <taxon>Ambleminae</taxon>
        <taxon>Lampsilini</taxon>
        <taxon>Potamilus</taxon>
    </lineage>
</organism>
<evidence type="ECO:0000313" key="2">
    <source>
        <dbReference type="Proteomes" id="UP001195483"/>
    </source>
</evidence>
<dbReference type="EMBL" id="JAEAOA010002266">
    <property type="protein sequence ID" value="KAK3600057.1"/>
    <property type="molecule type" value="Genomic_DNA"/>
</dbReference>
<proteinExistence type="predicted"/>
<dbReference type="Proteomes" id="UP001195483">
    <property type="component" value="Unassembled WGS sequence"/>
</dbReference>
<evidence type="ECO:0000313" key="1">
    <source>
        <dbReference type="EMBL" id="KAK3600057.1"/>
    </source>
</evidence>
<keyword evidence="2" id="KW-1185">Reference proteome</keyword>
<accession>A0AAE0SXV5</accession>
<dbReference type="AlphaFoldDB" id="A0AAE0SXV5"/>
<reference evidence="1" key="1">
    <citation type="journal article" date="2021" name="Genome Biol. Evol.">
        <title>A High-Quality Reference Genome for a Parasitic Bivalve with Doubly Uniparental Inheritance (Bivalvia: Unionida).</title>
        <authorList>
            <person name="Smith C.H."/>
        </authorList>
    </citation>
    <scope>NUCLEOTIDE SEQUENCE</scope>
    <source>
        <strain evidence="1">CHS0354</strain>
    </source>
</reference>
<comment type="caution">
    <text evidence="1">The sequence shown here is derived from an EMBL/GenBank/DDBJ whole genome shotgun (WGS) entry which is preliminary data.</text>
</comment>
<protein>
    <submittedName>
        <fullName evidence="1">Uncharacterized protein</fullName>
    </submittedName>
</protein>
<reference evidence="1" key="2">
    <citation type="journal article" date="2021" name="Genome Biol. Evol.">
        <title>Developing a high-quality reference genome for a parasitic bivalve with doubly uniparental inheritance (Bivalvia: Unionida).</title>
        <authorList>
            <person name="Smith C.H."/>
        </authorList>
    </citation>
    <scope>NUCLEOTIDE SEQUENCE</scope>
    <source>
        <strain evidence="1">CHS0354</strain>
        <tissue evidence="1">Mantle</tissue>
    </source>
</reference>
<sequence>TQDLILKWSNSSREIHELQLKVSSKDKEIQHLKKLIAKKKRLSVAVVKDTENKINLFKYYTGITYIRVLALLAFVAPIECPVKYGPGRRDKNMPYPGRWTVFNNM</sequence>
<reference evidence="1" key="3">
    <citation type="submission" date="2023-05" db="EMBL/GenBank/DDBJ databases">
        <authorList>
            <person name="Smith C.H."/>
        </authorList>
    </citation>
    <scope>NUCLEOTIDE SEQUENCE</scope>
    <source>
        <strain evidence="1">CHS0354</strain>
        <tissue evidence="1">Mantle</tissue>
    </source>
</reference>